<dbReference type="EMBL" id="AZQP01000064">
    <property type="protein sequence ID" value="EYE87357.1"/>
    <property type="molecule type" value="Genomic_DNA"/>
</dbReference>
<name>A0A017RRT1_9CLOT</name>
<keyword evidence="2" id="KW-0472">Membrane</keyword>
<protein>
    <submittedName>
        <fullName evidence="3">Uncharacterized protein</fullName>
    </submittedName>
</protein>
<sequence length="125" mass="14206">MKRILLITTILVLCVFVIIFGNLIFVRSNSVLKYQRNSIDNSNINNVSLSIKSEENKMDSVNAKKHNPVLSGNSELSSPLGYEDYSKGKAESTHYDKQGNTSKSDKNLYQIIRRLKDMMLTKGYK</sequence>
<evidence type="ECO:0000256" key="1">
    <source>
        <dbReference type="SAM" id="MobiDB-lite"/>
    </source>
</evidence>
<evidence type="ECO:0000313" key="4">
    <source>
        <dbReference type="Proteomes" id="UP000019681"/>
    </source>
</evidence>
<dbReference type="AlphaFoldDB" id="A0A017RRT1"/>
<feature type="transmembrane region" description="Helical" evidence="2">
    <location>
        <begin position="6"/>
        <end position="26"/>
    </location>
</feature>
<comment type="caution">
    <text evidence="3">The sequence shown here is derived from an EMBL/GenBank/DDBJ whole genome shotgun (WGS) entry which is preliminary data.</text>
</comment>
<evidence type="ECO:0000256" key="2">
    <source>
        <dbReference type="SAM" id="Phobius"/>
    </source>
</evidence>
<organism evidence="3 4">
    <name type="scientific">Fervidicella metallireducens AeB</name>
    <dbReference type="NCBI Taxonomy" id="1403537"/>
    <lineage>
        <taxon>Bacteria</taxon>
        <taxon>Bacillati</taxon>
        <taxon>Bacillota</taxon>
        <taxon>Clostridia</taxon>
        <taxon>Eubacteriales</taxon>
        <taxon>Clostridiaceae</taxon>
        <taxon>Fervidicella</taxon>
    </lineage>
</organism>
<keyword evidence="2" id="KW-0812">Transmembrane</keyword>
<proteinExistence type="predicted"/>
<feature type="compositionally biased region" description="Basic and acidic residues" evidence="1">
    <location>
        <begin position="84"/>
        <end position="97"/>
    </location>
</feature>
<gene>
    <name evidence="3" type="ORF">Q428_13765</name>
</gene>
<dbReference type="RefSeq" id="WP_035381573.1">
    <property type="nucleotide sequence ID" value="NZ_AZQP01000064.1"/>
</dbReference>
<feature type="region of interest" description="Disordered" evidence="1">
    <location>
        <begin position="64"/>
        <end position="102"/>
    </location>
</feature>
<accession>A0A017RRT1</accession>
<keyword evidence="4" id="KW-1185">Reference proteome</keyword>
<reference evidence="3 4" key="1">
    <citation type="journal article" date="2014" name="Genome Announc.">
        <title>Draft Genome Sequence of Fervidicella metallireducens Strain AeBT, an Iron-Reducing Thermoanaerobe from the Great Artesian Basin.</title>
        <authorList>
            <person name="Patel B.K."/>
        </authorList>
    </citation>
    <scope>NUCLEOTIDE SEQUENCE [LARGE SCALE GENOMIC DNA]</scope>
    <source>
        <strain evidence="3 4">AeB</strain>
    </source>
</reference>
<keyword evidence="2" id="KW-1133">Transmembrane helix</keyword>
<dbReference type="Proteomes" id="UP000019681">
    <property type="component" value="Unassembled WGS sequence"/>
</dbReference>
<evidence type="ECO:0000313" key="3">
    <source>
        <dbReference type="EMBL" id="EYE87357.1"/>
    </source>
</evidence>